<dbReference type="HAMAP" id="MF_01341">
    <property type="entry name" value="Ribosomal_uL15"/>
    <property type="match status" value="1"/>
</dbReference>
<keyword evidence="4" id="KW-0694">RNA-binding</keyword>
<organism evidence="8 9">
    <name type="scientific">Candidatus Uhrbacteria bacterium CG_4_9_14_3_um_filter_36_7</name>
    <dbReference type="NCBI Taxonomy" id="1975033"/>
    <lineage>
        <taxon>Bacteria</taxon>
        <taxon>Candidatus Uhriibacteriota</taxon>
    </lineage>
</organism>
<dbReference type="InterPro" id="IPR005749">
    <property type="entry name" value="Ribosomal_uL15_bac-type"/>
</dbReference>
<dbReference type="EMBL" id="PFWS01000034">
    <property type="protein sequence ID" value="PJA47276.1"/>
    <property type="molecule type" value="Genomic_DNA"/>
</dbReference>
<evidence type="ECO:0000256" key="1">
    <source>
        <dbReference type="ARBA" id="ARBA00007320"/>
    </source>
</evidence>
<evidence type="ECO:0000259" key="7">
    <source>
        <dbReference type="Pfam" id="PF00828"/>
    </source>
</evidence>
<reference evidence="9" key="1">
    <citation type="submission" date="2017-09" db="EMBL/GenBank/DDBJ databases">
        <title>Depth-based differentiation of microbial function through sediment-hosted aquifers and enrichment of novel symbionts in the deep terrestrial subsurface.</title>
        <authorList>
            <person name="Probst A.J."/>
            <person name="Ladd B."/>
            <person name="Jarett J.K."/>
            <person name="Geller-Mcgrath D.E."/>
            <person name="Sieber C.M.K."/>
            <person name="Emerson J.B."/>
            <person name="Anantharaman K."/>
            <person name="Thomas B.C."/>
            <person name="Malmstrom R."/>
            <person name="Stieglmeier M."/>
            <person name="Klingl A."/>
            <person name="Woyke T."/>
            <person name="Ryan C.M."/>
            <person name="Banfield J.F."/>
        </authorList>
    </citation>
    <scope>NUCLEOTIDE SEQUENCE [LARGE SCALE GENOMIC DNA]</scope>
</reference>
<feature type="compositionally biased region" description="Basic residues" evidence="6">
    <location>
        <begin position="1"/>
        <end position="22"/>
    </location>
</feature>
<dbReference type="InterPro" id="IPR021131">
    <property type="entry name" value="Ribosomal_uL15/eL18"/>
</dbReference>
<dbReference type="AlphaFoldDB" id="A0A2M7XHT2"/>
<dbReference type="Gene3D" id="3.100.10.10">
    <property type="match status" value="1"/>
</dbReference>
<dbReference type="GO" id="GO:0022625">
    <property type="term" value="C:cytosolic large ribosomal subunit"/>
    <property type="evidence" value="ECO:0007669"/>
    <property type="project" value="TreeGrafter"/>
</dbReference>
<evidence type="ECO:0000256" key="6">
    <source>
        <dbReference type="SAM" id="MobiDB-lite"/>
    </source>
</evidence>
<dbReference type="GO" id="GO:0003735">
    <property type="term" value="F:structural constituent of ribosome"/>
    <property type="evidence" value="ECO:0007669"/>
    <property type="project" value="InterPro"/>
</dbReference>
<gene>
    <name evidence="4 8" type="primary">rplO</name>
    <name evidence="8" type="ORF">CO172_02300</name>
</gene>
<comment type="function">
    <text evidence="4">Binds to the 23S rRNA.</text>
</comment>
<dbReference type="PROSITE" id="PS00475">
    <property type="entry name" value="RIBOSOMAL_L15"/>
    <property type="match status" value="1"/>
</dbReference>
<keyword evidence="4" id="KW-0699">rRNA-binding</keyword>
<comment type="subunit">
    <text evidence="4">Part of the 50S ribosomal subunit.</text>
</comment>
<keyword evidence="2 4" id="KW-0689">Ribosomal protein</keyword>
<keyword evidence="3 4" id="KW-0687">Ribonucleoprotein</keyword>
<dbReference type="NCBIfam" id="TIGR01071">
    <property type="entry name" value="rplO_bact"/>
    <property type="match status" value="1"/>
</dbReference>
<evidence type="ECO:0000313" key="9">
    <source>
        <dbReference type="Proteomes" id="UP000229749"/>
    </source>
</evidence>
<comment type="similarity">
    <text evidence="1 4 5">Belongs to the universal ribosomal protein uL15 family.</text>
</comment>
<dbReference type="PANTHER" id="PTHR12934:SF11">
    <property type="entry name" value="LARGE RIBOSOMAL SUBUNIT PROTEIN UL15M"/>
    <property type="match status" value="1"/>
</dbReference>
<protein>
    <recommendedName>
        <fullName evidence="4">Large ribosomal subunit protein uL15</fullName>
    </recommendedName>
</protein>
<dbReference type="GO" id="GO:0019843">
    <property type="term" value="F:rRNA binding"/>
    <property type="evidence" value="ECO:0007669"/>
    <property type="project" value="UniProtKB-UniRule"/>
</dbReference>
<dbReference type="SUPFAM" id="SSF52080">
    <property type="entry name" value="Ribosomal proteins L15p and L18e"/>
    <property type="match status" value="1"/>
</dbReference>
<evidence type="ECO:0000256" key="4">
    <source>
        <dbReference type="HAMAP-Rule" id="MF_01341"/>
    </source>
</evidence>
<proteinExistence type="inferred from homology"/>
<dbReference type="InterPro" id="IPR036227">
    <property type="entry name" value="Ribosomal_uL15/eL18_sf"/>
</dbReference>
<evidence type="ECO:0000256" key="2">
    <source>
        <dbReference type="ARBA" id="ARBA00022980"/>
    </source>
</evidence>
<evidence type="ECO:0000313" key="8">
    <source>
        <dbReference type="EMBL" id="PJA47276.1"/>
    </source>
</evidence>
<dbReference type="Pfam" id="PF00828">
    <property type="entry name" value="Ribosomal_L27A"/>
    <property type="match status" value="1"/>
</dbReference>
<evidence type="ECO:0000256" key="3">
    <source>
        <dbReference type="ARBA" id="ARBA00023274"/>
    </source>
</evidence>
<dbReference type="Proteomes" id="UP000229749">
    <property type="component" value="Unassembled WGS sequence"/>
</dbReference>
<evidence type="ECO:0000256" key="5">
    <source>
        <dbReference type="RuleBase" id="RU003888"/>
    </source>
</evidence>
<dbReference type="GO" id="GO:0006412">
    <property type="term" value="P:translation"/>
    <property type="evidence" value="ECO:0007669"/>
    <property type="project" value="UniProtKB-UniRule"/>
</dbReference>
<feature type="region of interest" description="Disordered" evidence="6">
    <location>
        <begin position="1"/>
        <end position="51"/>
    </location>
</feature>
<comment type="caution">
    <text evidence="8">The sequence shown here is derived from an EMBL/GenBank/DDBJ whole genome shotgun (WGS) entry which is preliminary data.</text>
</comment>
<accession>A0A2M7XHT2</accession>
<dbReference type="PANTHER" id="PTHR12934">
    <property type="entry name" value="50S RIBOSOMAL PROTEIN L15"/>
    <property type="match status" value="1"/>
</dbReference>
<dbReference type="InterPro" id="IPR030878">
    <property type="entry name" value="Ribosomal_uL15"/>
</dbReference>
<sequence length="146" mass="15835">MSLHLHTLKPAKGSIKRKKRIGRGLASTGTYSGRGVKGQRSRSGGRNGLQKKGLRPILLNIPKSRGFKSIREKPCIVNIEQLNHLFMDGARITPDILFAKGCISDKAHGVKILGKGTIQKKFLIEHCLISASAKEKIETAGGSVLI</sequence>
<dbReference type="InterPro" id="IPR001196">
    <property type="entry name" value="Ribosomal_uL15_CS"/>
</dbReference>
<feature type="domain" description="Large ribosomal subunit protein uL15/eL18" evidence="7">
    <location>
        <begin position="76"/>
        <end position="144"/>
    </location>
</feature>
<name>A0A2M7XHT2_9BACT</name>